<dbReference type="OrthoDB" id="9796770at2"/>
<proteinExistence type="inferred from homology"/>
<dbReference type="EMBL" id="LCTZ01000002">
    <property type="protein sequence ID" value="KQC29098.1"/>
    <property type="molecule type" value="Genomic_DNA"/>
</dbReference>
<dbReference type="STRING" id="346185.AAY42_03710"/>
<dbReference type="GO" id="GO:0016020">
    <property type="term" value="C:membrane"/>
    <property type="evidence" value="ECO:0007669"/>
    <property type="project" value="TreeGrafter"/>
</dbReference>
<sequence>MMQSLANNIKIGFLAIATLLVNACSNDHTLSNLDATVFVRHKGADMPAYIKGNANEKIFLITLHGGPGGLGLGFRGNAFNQIEDNYGVVYFDQRGSGMSQGNYSEDDVTIDVMAEDVLALVKVIKRIYGNDSRFFLLGHSWGGALGPATLLKDQSEFLGWINVDGSHNPKDLYFEYIRNFERVAAAQIELENSVLFWESVYDELDKVDADEVSLDDFAILNTLAFDAEEYLNDDGIINNAENGNVKVSDYNVLTFIWNLLKIQSILDEDIIGELSFTERLSEITIPSLILWGRHDMVVPEFYAQEAFDNLGSSDKKLVFFERSGHSPMFSEPNQFAEEVLQFINQNK</sequence>
<dbReference type="Gene3D" id="3.40.50.1820">
    <property type="entry name" value="alpha/beta hydrolase"/>
    <property type="match status" value="1"/>
</dbReference>
<dbReference type="InterPro" id="IPR050266">
    <property type="entry name" value="AB_hydrolase_sf"/>
</dbReference>
<dbReference type="Pfam" id="PF00561">
    <property type="entry name" value="Abhydrolase_1"/>
    <property type="match status" value="1"/>
</dbReference>
<dbReference type="Proteomes" id="UP000050827">
    <property type="component" value="Unassembled WGS sequence"/>
</dbReference>
<evidence type="ECO:0000313" key="5">
    <source>
        <dbReference type="Proteomes" id="UP000050827"/>
    </source>
</evidence>
<reference evidence="4 5" key="1">
    <citation type="submission" date="2015-04" db="EMBL/GenBank/DDBJ databases">
        <title>Complete genome of flavobacterium.</title>
        <authorList>
            <person name="Kwon Y.M."/>
            <person name="Kim S.-J."/>
        </authorList>
    </citation>
    <scope>NUCLEOTIDE SEQUENCE [LARGE SCALE GENOMIC DNA]</scope>
    <source>
        <strain evidence="4 5">DK169</strain>
    </source>
</reference>
<dbReference type="PANTHER" id="PTHR43798">
    <property type="entry name" value="MONOACYLGLYCEROL LIPASE"/>
    <property type="match status" value="1"/>
</dbReference>
<keyword evidence="5" id="KW-1185">Reference proteome</keyword>
<comment type="similarity">
    <text evidence="1">Belongs to the peptidase S33 family.</text>
</comment>
<dbReference type="RefSeq" id="WP_055392654.1">
    <property type="nucleotide sequence ID" value="NZ_LCTZ01000002.1"/>
</dbReference>
<dbReference type="InterPro" id="IPR000073">
    <property type="entry name" value="AB_hydrolase_1"/>
</dbReference>
<dbReference type="PRINTS" id="PR00793">
    <property type="entry name" value="PROAMNOPTASE"/>
</dbReference>
<dbReference type="PANTHER" id="PTHR43798:SF31">
    <property type="entry name" value="AB HYDROLASE SUPERFAMILY PROTEIN YCLE"/>
    <property type="match status" value="1"/>
</dbReference>
<comment type="caution">
    <text evidence="4">The sequence shown here is derived from an EMBL/GenBank/DDBJ whole genome shotgun (WGS) entry which is preliminary data.</text>
</comment>
<evidence type="ECO:0000256" key="2">
    <source>
        <dbReference type="ARBA" id="ARBA00022801"/>
    </source>
</evidence>
<evidence type="ECO:0000313" key="4">
    <source>
        <dbReference type="EMBL" id="KQC29098.1"/>
    </source>
</evidence>
<evidence type="ECO:0000259" key="3">
    <source>
        <dbReference type="Pfam" id="PF00561"/>
    </source>
</evidence>
<name>A0A0Q0XD87_9FLAO</name>
<dbReference type="GO" id="GO:0006508">
    <property type="term" value="P:proteolysis"/>
    <property type="evidence" value="ECO:0007669"/>
    <property type="project" value="InterPro"/>
</dbReference>
<feature type="domain" description="AB hydrolase-1" evidence="3">
    <location>
        <begin position="60"/>
        <end position="332"/>
    </location>
</feature>
<organism evidence="4 5">
    <name type="scientific">Flagellimonas eckloniae</name>
    <dbReference type="NCBI Taxonomy" id="346185"/>
    <lineage>
        <taxon>Bacteria</taxon>
        <taxon>Pseudomonadati</taxon>
        <taxon>Bacteroidota</taxon>
        <taxon>Flavobacteriia</taxon>
        <taxon>Flavobacteriales</taxon>
        <taxon>Flavobacteriaceae</taxon>
        <taxon>Flagellimonas</taxon>
    </lineage>
</organism>
<keyword evidence="2" id="KW-0378">Hydrolase</keyword>
<accession>A0A0Q0XD87</accession>
<gene>
    <name evidence="4" type="ORF">AAY42_03710</name>
</gene>
<dbReference type="GO" id="GO:0008233">
    <property type="term" value="F:peptidase activity"/>
    <property type="evidence" value="ECO:0007669"/>
    <property type="project" value="InterPro"/>
</dbReference>
<evidence type="ECO:0000256" key="1">
    <source>
        <dbReference type="ARBA" id="ARBA00010088"/>
    </source>
</evidence>
<dbReference type="AlphaFoldDB" id="A0A0Q0XD87"/>
<dbReference type="SUPFAM" id="SSF53474">
    <property type="entry name" value="alpha/beta-Hydrolases"/>
    <property type="match status" value="1"/>
</dbReference>
<protein>
    <recommendedName>
        <fullName evidence="3">AB hydrolase-1 domain-containing protein</fullName>
    </recommendedName>
</protein>
<dbReference type="InterPro" id="IPR002410">
    <property type="entry name" value="Peptidase_S33"/>
</dbReference>
<dbReference type="InterPro" id="IPR029058">
    <property type="entry name" value="AB_hydrolase_fold"/>
</dbReference>